<dbReference type="AlphaFoldDB" id="A0A1S1HP19"/>
<evidence type="ECO:0000313" key="1">
    <source>
        <dbReference type="EMBL" id="OHT23161.1"/>
    </source>
</evidence>
<gene>
    <name evidence="1" type="ORF">A3Q29_06960</name>
</gene>
<sequence length="354" mass="39656">MQSQLMLDNSMMIQILLERLKAGIVDSEEMQRELRAAVAKALANFSGQITSRSKLNAIIAELKRELSPVLTSYSEYLLQSVIDIGVESSQLEVDSLSQIVTNEVSKPSADKIEKSILNVPLILTAWGGSLFLKKFISSWVNSSVQQVENQAVLAMAAQSNIQTLQATINGAAIDRTQVTTSTISRITYNYRTIANTAIQHAHTCAAQEFYKENDDLIKEEEFSAILDNKTSSTCRALSGNRYPVGVGPMPPLHPNCRSQRLPILNDRFADLIITRPVGRSEWGEENYYEWLTRQPAKRQDLILGPTRGKLFRDGDLSPERFAQLQLHKNFKPMTLKDMQKLAPEAFERAGIELK</sequence>
<dbReference type="Proteomes" id="UP000179588">
    <property type="component" value="Unassembled WGS sequence"/>
</dbReference>
<reference evidence="1 2" key="1">
    <citation type="submission" date="2016-03" db="EMBL/GenBank/DDBJ databases">
        <title>Genome sequence of Providencia stuartii strain, isolated from the salivary glands of larval Lucilia sericata.</title>
        <authorList>
            <person name="Yuan Y."/>
            <person name="Zhang Y."/>
            <person name="Fu S."/>
            <person name="Crippen T.L."/>
            <person name="Visi D."/>
            <person name="Benbow M.E."/>
            <person name="Allen M."/>
            <person name="Tomberlin J.K."/>
            <person name="Sze S.-H."/>
            <person name="Tarone A.M."/>
        </authorList>
    </citation>
    <scope>NUCLEOTIDE SEQUENCE [LARGE SCALE GENOMIC DNA]</scope>
    <source>
        <strain evidence="1 2">Crippen</strain>
    </source>
</reference>
<name>A0A1S1HP19_PROST</name>
<comment type="caution">
    <text evidence="1">The sequence shown here is derived from an EMBL/GenBank/DDBJ whole genome shotgun (WGS) entry which is preliminary data.</text>
</comment>
<evidence type="ECO:0000313" key="2">
    <source>
        <dbReference type="Proteomes" id="UP000179588"/>
    </source>
</evidence>
<organism evidence="1 2">
    <name type="scientific">Providencia stuartii</name>
    <dbReference type="NCBI Taxonomy" id="588"/>
    <lineage>
        <taxon>Bacteria</taxon>
        <taxon>Pseudomonadati</taxon>
        <taxon>Pseudomonadota</taxon>
        <taxon>Gammaproteobacteria</taxon>
        <taxon>Enterobacterales</taxon>
        <taxon>Morganellaceae</taxon>
        <taxon>Providencia</taxon>
    </lineage>
</organism>
<accession>A0A1S1HP19</accession>
<dbReference type="NCBIfam" id="TIGR01641">
    <property type="entry name" value="phageSPP1_gp7"/>
    <property type="match status" value="1"/>
</dbReference>
<keyword evidence="2" id="KW-1185">Reference proteome</keyword>
<dbReference type="EMBL" id="LVIE01000190">
    <property type="protein sequence ID" value="OHT23161.1"/>
    <property type="molecule type" value="Genomic_DNA"/>
</dbReference>
<proteinExistence type="predicted"/>
<dbReference type="InterPro" id="IPR006528">
    <property type="entry name" value="Phage_head_morphogenesis_dom"/>
</dbReference>
<protein>
    <submittedName>
        <fullName evidence="1">Phage head morphogenesis protein</fullName>
    </submittedName>
</protein>